<keyword evidence="3" id="KW-1015">Disulfide bond</keyword>
<dbReference type="Gene3D" id="2.60.120.200">
    <property type="match status" value="1"/>
</dbReference>
<evidence type="ECO:0000259" key="5">
    <source>
        <dbReference type="PROSITE" id="PS51841"/>
    </source>
</evidence>
<dbReference type="SUPFAM" id="SSF49899">
    <property type="entry name" value="Concanavalin A-like lectins/glucanases"/>
    <property type="match status" value="1"/>
</dbReference>
<dbReference type="InterPro" id="IPR032109">
    <property type="entry name" value="Big_3_5"/>
</dbReference>
<evidence type="ECO:0000256" key="3">
    <source>
        <dbReference type="PIRSR" id="PIRSR638964-3"/>
    </source>
</evidence>
<dbReference type="CDD" id="cd12215">
    <property type="entry name" value="ChiC_BD"/>
    <property type="match status" value="2"/>
</dbReference>
<dbReference type="Pfam" id="PF09206">
    <property type="entry name" value="ArabFuran-catal"/>
    <property type="match status" value="1"/>
</dbReference>
<reference evidence="6 7" key="1">
    <citation type="submission" date="2018-03" db="EMBL/GenBank/DDBJ databases">
        <title>Bioinformatic expansion and discovery of thiopeptide antibiotics.</title>
        <authorList>
            <person name="Schwalen C.J."/>
            <person name="Hudson G.A."/>
            <person name="Mitchell D.A."/>
        </authorList>
    </citation>
    <scope>NUCLEOTIDE SEQUENCE [LARGE SCALE GENOMIC DNA]</scope>
    <source>
        <strain evidence="6 7">NRRL 8041</strain>
    </source>
</reference>
<dbReference type="GO" id="GO:0045490">
    <property type="term" value="P:pectin catabolic process"/>
    <property type="evidence" value="ECO:0007669"/>
    <property type="project" value="TreeGrafter"/>
</dbReference>
<dbReference type="InterPro" id="IPR013320">
    <property type="entry name" value="ConA-like_dom_sf"/>
</dbReference>
<dbReference type="Pfam" id="PF16640">
    <property type="entry name" value="Big_3_5"/>
    <property type="match status" value="1"/>
</dbReference>
<dbReference type="SUPFAM" id="SSF74853">
    <property type="entry name" value="Lamin A/C globular tail domain"/>
    <property type="match status" value="1"/>
</dbReference>
<keyword evidence="7" id="KW-1185">Reference proteome</keyword>
<feature type="disulfide bond" evidence="3">
    <location>
        <begin position="213"/>
        <end position="214"/>
    </location>
</feature>
<feature type="chain" id="PRO_5016438690" evidence="4">
    <location>
        <begin position="38"/>
        <end position="1088"/>
    </location>
</feature>
<evidence type="ECO:0000256" key="1">
    <source>
        <dbReference type="ARBA" id="ARBA00022801"/>
    </source>
</evidence>
<dbReference type="InterPro" id="IPR001322">
    <property type="entry name" value="Lamin_tail_dom"/>
</dbReference>
<proteinExistence type="predicted"/>
<dbReference type="GO" id="GO:0046556">
    <property type="term" value="F:alpha-L-arabinofuranosidase activity"/>
    <property type="evidence" value="ECO:0007669"/>
    <property type="project" value="InterPro"/>
</dbReference>
<feature type="signal peptide" evidence="4">
    <location>
        <begin position="1"/>
        <end position="37"/>
    </location>
</feature>
<dbReference type="GO" id="GO:0031221">
    <property type="term" value="P:arabinan metabolic process"/>
    <property type="evidence" value="ECO:0007669"/>
    <property type="project" value="InterPro"/>
</dbReference>
<organism evidence="6 7">
    <name type="scientific">Micromonospora arborensis</name>
    <dbReference type="NCBI Taxonomy" id="2116518"/>
    <lineage>
        <taxon>Bacteria</taxon>
        <taxon>Bacillati</taxon>
        <taxon>Actinomycetota</taxon>
        <taxon>Actinomycetes</taxon>
        <taxon>Micromonosporales</taxon>
        <taxon>Micromonosporaceae</taxon>
        <taxon>Micromonospora</taxon>
    </lineage>
</organism>
<evidence type="ECO:0000256" key="4">
    <source>
        <dbReference type="SAM" id="SignalP"/>
    </source>
</evidence>
<dbReference type="PANTHER" id="PTHR39447">
    <property type="entry name" value="ALPHA-L-ARABINOFURANOSIDASE B"/>
    <property type="match status" value="1"/>
</dbReference>
<evidence type="ECO:0000256" key="2">
    <source>
        <dbReference type="PIRSR" id="PIRSR638964-1"/>
    </source>
</evidence>
<dbReference type="InterPro" id="IPR038964">
    <property type="entry name" value="ABFB"/>
</dbReference>
<dbReference type="InterPro" id="IPR036573">
    <property type="entry name" value="CBM_sf_5/12"/>
</dbReference>
<dbReference type="Gene3D" id="2.60.40.1260">
    <property type="entry name" value="Lamin Tail domain"/>
    <property type="match status" value="1"/>
</dbReference>
<feature type="disulfide bond" evidence="3">
    <location>
        <begin position="50"/>
        <end position="60"/>
    </location>
</feature>
<comment type="caution">
    <text evidence="6">The sequence shown here is derived from an EMBL/GenBank/DDBJ whole genome shotgun (WGS) entry which is preliminary data.</text>
</comment>
<sequence>MFRPTTARAHHRRLATRAAIALSLVGTSLALALPAQASEPAAPARPQGPCDIYAADSTPCVTAHSTTRALSASYDGPLYQVLRTSDQAVKDIGIVAPSAGPVPDAGGYADAAAQDAFCASTLCLITVVYDQSGKGNHLYQAPPGTFRGQEVGGYNTLSIADMAPVTVSGHKAYGVYIMPGMGYRNNDASYLAKDDEPQGIYMVFDGTHFDSGCCFNYGNTSTNSRAVGTGTMDTVYFGTATAWGKGRGPGPWIMSDMEAGLFSGYNAGVNEADPTIDSWRFVTGSVNGGGGNQWDLRGGNAQDGTLSTFYSGPRPGSLTNSTYFPMHRRGAVQLGNGGDNGNGSAGTFYEGVMTAGYPTDASVQAVQANIVAAKYEVQRLSLSRATTFTPGSTQSVTETFTNTTGSRATDVELSLATPNGWKAVVSGTSNTSKTISAVEPGASVEATFTVTAASTTGAGYLSGKAGWTSPTLGGGQSTSIAQAVRNVLPVKINEVRFRTSSNATDQFIELYNPTGVDIDISNWTLTNTPGQSAATLLATIPASTKLAAGGTYLLGLSGSGLAAPANPGATTINVRSTTDFAVGQQIDIDNGSGRGTRVVQAVGTAATTPTTLFVPVTTGPWLTIPAGSTNVPVTSAAGFAVGQKIAIDSAANYELATVTEVGKASTQTTLSAAAAAGASNIKVAANANMTVGDKLTIDAGEYKEVVTVAEIGTTGVNGTGITLTAPLRFNHRSAVDVSDRGTGISFSPATSRAHSSGVSVQALGSGITLDTAVNTGHPLGAAIVNPQVTTAGYQGSPRPDQWFGGALSVSAGSIALRDATGAVVVDAMVYGSQQSSSSGNGTITSPELAVLEADQGGGGCIVVVAGSAAGPGRSNTRAPDGKDADSLCRDFVTSTAPSPGVAKPVVTATAAPVNWGTAATVTVTVSAGGKPALGTVELREGDTARGTATLSANRATFTLPAGLAAGSHELTALYSGSDTLSAAQGTVTLTVNLPPAWTATKIYNTGDKVSLDGKVYLASWWTQNQKPGDPNGPWQELALTEDGRTIWTASRIFNAGDQVSYAGHSYESKWWTRNQAPGDPSGPWKLLS</sequence>
<dbReference type="GO" id="GO:0030246">
    <property type="term" value="F:carbohydrate binding"/>
    <property type="evidence" value="ECO:0007669"/>
    <property type="project" value="InterPro"/>
</dbReference>
<dbReference type="InterPro" id="IPR015289">
    <property type="entry name" value="A-L-arabinofuranosidase_B_cat"/>
</dbReference>
<dbReference type="PANTHER" id="PTHR39447:SF2">
    <property type="entry name" value="ALPHA-L-ARABINOFURANOSIDASE B"/>
    <property type="match status" value="1"/>
</dbReference>
<accession>A0A318NF68</accession>
<dbReference type="OrthoDB" id="5240321at2"/>
<dbReference type="SUPFAM" id="SSF51055">
    <property type="entry name" value="Carbohydrate binding domain"/>
    <property type="match status" value="2"/>
</dbReference>
<evidence type="ECO:0000313" key="7">
    <source>
        <dbReference type="Proteomes" id="UP000248333"/>
    </source>
</evidence>
<keyword evidence="4" id="KW-0732">Signal</keyword>
<dbReference type="PROSITE" id="PS51841">
    <property type="entry name" value="LTD"/>
    <property type="match status" value="1"/>
</dbReference>
<dbReference type="InterPro" id="IPR003610">
    <property type="entry name" value="CBM5/12"/>
</dbReference>
<dbReference type="InterPro" id="IPR036415">
    <property type="entry name" value="Lamin_tail_dom_sf"/>
</dbReference>
<gene>
    <name evidence="6" type="ORF">C7C45_22020</name>
</gene>
<dbReference type="InterPro" id="IPR018905">
    <property type="entry name" value="A-galactase_NEW3"/>
</dbReference>
<feature type="disulfide bond" evidence="3">
    <location>
        <begin position="118"/>
        <end position="123"/>
    </location>
</feature>
<dbReference type="SMART" id="SM00495">
    <property type="entry name" value="ChtBD3"/>
    <property type="match status" value="2"/>
</dbReference>
<dbReference type="Pfam" id="PF10633">
    <property type="entry name" value="NPCBM_assoc"/>
    <property type="match status" value="1"/>
</dbReference>
<evidence type="ECO:0000313" key="6">
    <source>
        <dbReference type="EMBL" id="PYC67153.1"/>
    </source>
</evidence>
<dbReference type="AlphaFoldDB" id="A0A318NF68"/>
<dbReference type="Pfam" id="PF00932">
    <property type="entry name" value="LTD"/>
    <property type="match status" value="1"/>
</dbReference>
<dbReference type="RefSeq" id="WP_110565590.1">
    <property type="nucleotide sequence ID" value="NZ_PYBV01000028.1"/>
</dbReference>
<protein>
    <submittedName>
        <fullName evidence="6">Alpha-N-arabinofuranosidase</fullName>
    </submittedName>
</protein>
<dbReference type="GO" id="GO:0005576">
    <property type="term" value="C:extracellular region"/>
    <property type="evidence" value="ECO:0007669"/>
    <property type="project" value="InterPro"/>
</dbReference>
<feature type="active site" description="Proton donor" evidence="2">
    <location>
        <position position="339"/>
    </location>
</feature>
<feature type="domain" description="LTD" evidence="5">
    <location>
        <begin position="477"/>
        <end position="693"/>
    </location>
</feature>
<keyword evidence="1" id="KW-0378">Hydrolase</keyword>
<dbReference type="Pfam" id="PF02839">
    <property type="entry name" value="CBM_5_12"/>
    <property type="match status" value="2"/>
</dbReference>
<dbReference type="Gene3D" id="2.10.10.20">
    <property type="entry name" value="Carbohydrate-binding module superfamily 5/12"/>
    <property type="match status" value="2"/>
</dbReference>
<feature type="active site" description="Nucleophile" evidence="2">
    <location>
        <position position="258"/>
    </location>
</feature>
<name>A0A318NF68_9ACTN</name>
<dbReference type="EMBL" id="PYBV01000028">
    <property type="protein sequence ID" value="PYC67153.1"/>
    <property type="molecule type" value="Genomic_DNA"/>
</dbReference>
<dbReference type="GO" id="GO:0019566">
    <property type="term" value="P:arabinose metabolic process"/>
    <property type="evidence" value="ECO:0007669"/>
    <property type="project" value="InterPro"/>
</dbReference>
<dbReference type="Proteomes" id="UP000248333">
    <property type="component" value="Unassembled WGS sequence"/>
</dbReference>